<proteinExistence type="inferred from homology"/>
<evidence type="ECO:0000256" key="5">
    <source>
        <dbReference type="HAMAP-Rule" id="MF_01320"/>
    </source>
</evidence>
<dbReference type="PIRSF" id="PIRSF002158">
    <property type="entry name" value="Ribosomal_L2"/>
    <property type="match status" value="1"/>
</dbReference>
<dbReference type="FunFam" id="2.40.50.140:FF:000003">
    <property type="entry name" value="50S ribosomal protein L2"/>
    <property type="match status" value="1"/>
</dbReference>
<dbReference type="Pfam" id="PF00181">
    <property type="entry name" value="Ribosomal_L2_N"/>
    <property type="match status" value="1"/>
</dbReference>
<dbReference type="PANTHER" id="PTHR13691:SF5">
    <property type="entry name" value="LARGE RIBOSOMAL SUBUNIT PROTEIN UL2M"/>
    <property type="match status" value="1"/>
</dbReference>
<evidence type="ECO:0000256" key="1">
    <source>
        <dbReference type="ARBA" id="ARBA00005636"/>
    </source>
</evidence>
<dbReference type="OrthoDB" id="9778722at2"/>
<dbReference type="PROSITE" id="PS00467">
    <property type="entry name" value="RIBOSOMAL_L2"/>
    <property type="match status" value="1"/>
</dbReference>
<dbReference type="NCBIfam" id="TIGR01171">
    <property type="entry name" value="rplB_bact"/>
    <property type="match status" value="1"/>
</dbReference>
<dbReference type="GO" id="GO:0019843">
    <property type="term" value="F:rRNA binding"/>
    <property type="evidence" value="ECO:0007669"/>
    <property type="project" value="UniProtKB-UniRule"/>
</dbReference>
<dbReference type="GO" id="GO:0016740">
    <property type="term" value="F:transferase activity"/>
    <property type="evidence" value="ECO:0007669"/>
    <property type="project" value="InterPro"/>
</dbReference>
<dbReference type="RefSeq" id="WP_041977015.1">
    <property type="nucleotide sequence ID" value="NZ_CBXV010000007.1"/>
</dbReference>
<keyword evidence="3 5" id="KW-0687">Ribonucleoprotein</keyword>
<name>A0A0B6WYF9_9BACT</name>
<comment type="subunit">
    <text evidence="5">Part of the 50S ribosomal subunit. Forms a bridge to the 30S subunit in the 70S ribosome.</text>
</comment>
<evidence type="ECO:0000313" key="10">
    <source>
        <dbReference type="Proteomes" id="UP000031518"/>
    </source>
</evidence>
<dbReference type="InterPro" id="IPR014726">
    <property type="entry name" value="Ribosomal_uL2_dom3"/>
</dbReference>
<dbReference type="InterPro" id="IPR014722">
    <property type="entry name" value="Rib_uL2_dom2"/>
</dbReference>
<evidence type="ECO:0000256" key="2">
    <source>
        <dbReference type="ARBA" id="ARBA00022980"/>
    </source>
</evidence>
<organism evidence="9 10">
    <name type="scientific">Pyrinomonas methylaliphatogenes</name>
    <dbReference type="NCBI Taxonomy" id="454194"/>
    <lineage>
        <taxon>Bacteria</taxon>
        <taxon>Pseudomonadati</taxon>
        <taxon>Acidobacteriota</taxon>
        <taxon>Blastocatellia</taxon>
        <taxon>Blastocatellales</taxon>
        <taxon>Pyrinomonadaceae</taxon>
        <taxon>Pyrinomonas</taxon>
    </lineage>
</organism>
<dbReference type="GO" id="GO:0003735">
    <property type="term" value="F:structural constituent of ribosome"/>
    <property type="evidence" value="ECO:0007669"/>
    <property type="project" value="InterPro"/>
</dbReference>
<feature type="domain" description="Large ribosomal subunit protein uL2 C-terminal" evidence="7">
    <location>
        <begin position="125"/>
        <end position="253"/>
    </location>
</feature>
<feature type="domain" description="Large ribosomal subunit protein uL2 RNA-binding" evidence="8">
    <location>
        <begin position="43"/>
        <end position="119"/>
    </location>
</feature>
<dbReference type="EMBL" id="CBXV010000007">
    <property type="protein sequence ID" value="CDM66116.1"/>
    <property type="molecule type" value="Genomic_DNA"/>
</dbReference>
<evidence type="ECO:0000259" key="7">
    <source>
        <dbReference type="SMART" id="SM01382"/>
    </source>
</evidence>
<keyword evidence="5" id="KW-0699">rRNA-binding</keyword>
<dbReference type="FunFam" id="4.10.950.10:FF:000001">
    <property type="entry name" value="50S ribosomal protein L2"/>
    <property type="match status" value="1"/>
</dbReference>
<feature type="region of interest" description="Disordered" evidence="6">
    <location>
        <begin position="224"/>
        <end position="265"/>
    </location>
</feature>
<dbReference type="PANTHER" id="PTHR13691">
    <property type="entry name" value="RIBOSOMAL PROTEIN L2"/>
    <property type="match status" value="1"/>
</dbReference>
<dbReference type="InterPro" id="IPR008991">
    <property type="entry name" value="Translation_prot_SH3-like_sf"/>
</dbReference>
<dbReference type="AlphaFoldDB" id="A0A0B6WYF9"/>
<dbReference type="InterPro" id="IPR002171">
    <property type="entry name" value="Ribosomal_uL2"/>
</dbReference>
<evidence type="ECO:0000256" key="3">
    <source>
        <dbReference type="ARBA" id="ARBA00023274"/>
    </source>
</evidence>
<comment type="function">
    <text evidence="5">One of the primary rRNA binding proteins. Required for association of the 30S and 50S subunits to form the 70S ribosome, for tRNA binding and peptide bond formation. It has been suggested to have peptidyltransferase activity; this is somewhat controversial. Makes several contacts with the 16S rRNA in the 70S ribosome.</text>
</comment>
<gene>
    <name evidence="5" type="primary">rplB</name>
    <name evidence="9" type="ORF">PYK22_02128</name>
</gene>
<protein>
    <recommendedName>
        <fullName evidence="4 5">Large ribosomal subunit protein uL2</fullName>
    </recommendedName>
</protein>
<reference evidence="9 10" key="2">
    <citation type="submission" date="2015-01" db="EMBL/GenBank/DDBJ databases">
        <title>Complete genome sequence of Pyrinomonas methylaliphatogenes type strain K22T.</title>
        <authorList>
            <person name="Lee K.C.Y."/>
            <person name="Power J.F."/>
            <person name="Dunfield P.F."/>
            <person name="Morgan X.C."/>
            <person name="Huttenhower C."/>
            <person name="Stott M.B."/>
        </authorList>
    </citation>
    <scope>NUCLEOTIDE SEQUENCE [LARGE SCALE GENOMIC DNA]</scope>
    <source>
        <strain evidence="9 10">K22</strain>
    </source>
</reference>
<evidence type="ECO:0000313" key="9">
    <source>
        <dbReference type="EMBL" id="CDM66116.1"/>
    </source>
</evidence>
<keyword evidence="10" id="KW-1185">Reference proteome</keyword>
<dbReference type="SMART" id="SM01383">
    <property type="entry name" value="Ribosomal_L2"/>
    <property type="match status" value="1"/>
</dbReference>
<keyword evidence="5" id="KW-0694">RNA-binding</keyword>
<evidence type="ECO:0000256" key="4">
    <source>
        <dbReference type="ARBA" id="ARBA00035242"/>
    </source>
</evidence>
<dbReference type="Gene3D" id="2.30.30.30">
    <property type="match status" value="1"/>
</dbReference>
<dbReference type="InterPro" id="IPR022669">
    <property type="entry name" value="Ribosomal_uL2_C"/>
</dbReference>
<dbReference type="GO" id="GO:0015934">
    <property type="term" value="C:large ribosomal subunit"/>
    <property type="evidence" value="ECO:0007669"/>
    <property type="project" value="InterPro"/>
</dbReference>
<dbReference type="STRING" id="454194.PYK22_02128"/>
<dbReference type="HAMAP" id="MF_01320_B">
    <property type="entry name" value="Ribosomal_uL2_B"/>
    <property type="match status" value="1"/>
</dbReference>
<dbReference type="Gene3D" id="2.40.50.140">
    <property type="entry name" value="Nucleic acid-binding proteins"/>
    <property type="match status" value="1"/>
</dbReference>
<evidence type="ECO:0000256" key="6">
    <source>
        <dbReference type="SAM" id="MobiDB-lite"/>
    </source>
</evidence>
<keyword evidence="2 5" id="KW-0689">Ribosomal protein</keyword>
<reference evidence="9 10" key="1">
    <citation type="submission" date="2013-12" db="EMBL/GenBank/DDBJ databases">
        <authorList>
            <person name="Stott M."/>
        </authorList>
    </citation>
    <scope>NUCLEOTIDE SEQUENCE [LARGE SCALE GENOMIC DNA]</scope>
    <source>
        <strain evidence="9 10">K22</strain>
    </source>
</reference>
<evidence type="ECO:0000259" key="8">
    <source>
        <dbReference type="SMART" id="SM01383"/>
    </source>
</evidence>
<sequence>MGIKKLTPTSPARRYQTYLTRDELTPGAEPEKSLLVPKKRISGRNNYGHITVRRRGGGHKRFYRIIDFKRDKIGIPGRVTQIEYDPNRSAHIALITYLDGEKRYILAPVGLEVGKMVMSGPDADILPGNALPIRNIPLGTQIHNIELRPGKGGQLVRAAGSFAQLLAKEGDYAQIRMPSGEIRLVSVDCMATIGQVGNVEHENESLGKAGRSRWKGIRPHVRGVAMNPVDHPHGGGEGRTSGGRHPVTPWGQPTRGYKTRRNKRTQKWIVRDRRAK</sequence>
<dbReference type="FunFam" id="2.30.30.30:FF:000001">
    <property type="entry name" value="50S ribosomal protein L2"/>
    <property type="match status" value="1"/>
</dbReference>
<dbReference type="Gene3D" id="4.10.950.10">
    <property type="entry name" value="Ribosomal protein L2, domain 3"/>
    <property type="match status" value="1"/>
</dbReference>
<comment type="similarity">
    <text evidence="1 5">Belongs to the universal ribosomal protein uL2 family.</text>
</comment>
<dbReference type="Pfam" id="PF03947">
    <property type="entry name" value="Ribosomal_L2_C"/>
    <property type="match status" value="1"/>
</dbReference>
<dbReference type="SUPFAM" id="SSF50104">
    <property type="entry name" value="Translation proteins SH3-like domain"/>
    <property type="match status" value="1"/>
</dbReference>
<dbReference type="SUPFAM" id="SSF50249">
    <property type="entry name" value="Nucleic acid-binding proteins"/>
    <property type="match status" value="1"/>
</dbReference>
<dbReference type="InterPro" id="IPR012340">
    <property type="entry name" value="NA-bd_OB-fold"/>
</dbReference>
<dbReference type="Proteomes" id="UP000031518">
    <property type="component" value="Unassembled WGS sequence"/>
</dbReference>
<dbReference type="GO" id="GO:0002181">
    <property type="term" value="P:cytoplasmic translation"/>
    <property type="evidence" value="ECO:0007669"/>
    <property type="project" value="TreeGrafter"/>
</dbReference>
<accession>A0A0B6WYF9</accession>
<dbReference type="SMART" id="SM01382">
    <property type="entry name" value="Ribosomal_L2_C"/>
    <property type="match status" value="1"/>
</dbReference>
<dbReference type="InterPro" id="IPR005880">
    <property type="entry name" value="Ribosomal_uL2_bac/org-type"/>
</dbReference>
<dbReference type="InterPro" id="IPR022671">
    <property type="entry name" value="Ribosomal_uL2_CS"/>
</dbReference>
<dbReference type="InterPro" id="IPR022666">
    <property type="entry name" value="Ribosomal_uL2_RNA-bd_dom"/>
</dbReference>